<evidence type="ECO:0000259" key="3">
    <source>
        <dbReference type="Pfam" id="PF07687"/>
    </source>
</evidence>
<dbReference type="SUPFAM" id="SSF55031">
    <property type="entry name" value="Bacterial exopeptidase dimerisation domain"/>
    <property type="match status" value="1"/>
</dbReference>
<name>A0A8H4L4B9_9HYPO</name>
<dbReference type="InterPro" id="IPR036264">
    <property type="entry name" value="Bact_exopeptidase_dim_dom"/>
</dbReference>
<feature type="binding site" evidence="2">
    <location>
        <position position="185"/>
    </location>
    <ligand>
        <name>Mn(2+)</name>
        <dbReference type="ChEBI" id="CHEBI:29035"/>
        <label>2</label>
    </ligand>
</feature>
<dbReference type="InterPro" id="IPR002933">
    <property type="entry name" value="Peptidase_M20"/>
</dbReference>
<dbReference type="NCBIfam" id="TIGR01891">
    <property type="entry name" value="amidohydrolases"/>
    <property type="match status" value="1"/>
</dbReference>
<organism evidence="4 5">
    <name type="scientific">Fusarium albosuccineum</name>
    <dbReference type="NCBI Taxonomy" id="1237068"/>
    <lineage>
        <taxon>Eukaryota</taxon>
        <taxon>Fungi</taxon>
        <taxon>Dikarya</taxon>
        <taxon>Ascomycota</taxon>
        <taxon>Pezizomycotina</taxon>
        <taxon>Sordariomycetes</taxon>
        <taxon>Hypocreomycetidae</taxon>
        <taxon>Hypocreales</taxon>
        <taxon>Nectriaceae</taxon>
        <taxon>Fusarium</taxon>
        <taxon>Fusarium decemcellulare species complex</taxon>
    </lineage>
</organism>
<feature type="binding site" evidence="2">
    <location>
        <position position="124"/>
    </location>
    <ligand>
        <name>Mn(2+)</name>
        <dbReference type="ChEBI" id="CHEBI:29035"/>
        <label>2</label>
    </ligand>
</feature>
<dbReference type="InterPro" id="IPR011650">
    <property type="entry name" value="Peptidase_M20_dimer"/>
</dbReference>
<evidence type="ECO:0000256" key="2">
    <source>
        <dbReference type="PIRSR" id="PIRSR005962-1"/>
    </source>
</evidence>
<dbReference type="Proteomes" id="UP000554235">
    <property type="component" value="Unassembled WGS sequence"/>
</dbReference>
<gene>
    <name evidence="4" type="ORF">FALBO_11816</name>
</gene>
<keyword evidence="2" id="KW-0479">Metal-binding</keyword>
<dbReference type="AlphaFoldDB" id="A0A8H4L4B9"/>
<evidence type="ECO:0000256" key="1">
    <source>
        <dbReference type="ARBA" id="ARBA00006247"/>
    </source>
</evidence>
<evidence type="ECO:0000313" key="5">
    <source>
        <dbReference type="Proteomes" id="UP000554235"/>
    </source>
</evidence>
<sequence>MELHPNVPYSVLEAVLKEFRPDLAAFGDIYRKLHQDPELSLQESGTASMVTKFLHDLGFDKVLTKIGGHGVVGILRNGAGPKVMLRADMDALPQEEQTGLPYASQKKSKDKNGETVPVMHACGHDLHVTALMAVAKLMHSAKTKWRGTLLCLFQPAEEDGAGARAMVRDGLFDKVPVPDLLLGQHVVGSAPAGTIQVRSGPAQTACDCFDIRIFGKGGHGSRPQECQNPLLAACSIVLRLQGVVTQERAPSEWAVLTCAYLHAGRAINIIPEYVDMKVDLRTYNPDVREKLVSAIKRVVYAECEVSGLDKKPSIMQTDNIPAVVNNEAIVSCLRDVFQHRLGDNVTVQDVGTGSDDFSILGEAKKIPYCYWKFGGTDPERWEEAKKTGNLASIPNNHSPFFGPVIQPTLDTAVDGMGLAALVYLIRDDSPSEQSVS</sequence>
<keyword evidence="5" id="KW-1185">Reference proteome</keyword>
<feature type="domain" description="Peptidase M20 dimerisation" evidence="3">
    <location>
        <begin position="209"/>
        <end position="302"/>
    </location>
</feature>
<dbReference type="PIRSF" id="PIRSF005962">
    <property type="entry name" value="Pept_M20D_amidohydro"/>
    <property type="match status" value="1"/>
</dbReference>
<feature type="binding site" evidence="2">
    <location>
        <position position="122"/>
    </location>
    <ligand>
        <name>Mn(2+)</name>
        <dbReference type="ChEBI" id="CHEBI:29035"/>
        <label>2</label>
    </ligand>
</feature>
<comment type="similarity">
    <text evidence="1">Belongs to the peptidase M20A family.</text>
</comment>
<dbReference type="PANTHER" id="PTHR11014:SF63">
    <property type="entry name" value="METALLOPEPTIDASE, PUTATIVE (AFU_ORTHOLOGUE AFUA_6G09600)-RELATED"/>
    <property type="match status" value="1"/>
</dbReference>
<dbReference type="SUPFAM" id="SSF53187">
    <property type="entry name" value="Zn-dependent exopeptidases"/>
    <property type="match status" value="1"/>
</dbReference>
<dbReference type="GO" id="GO:0046872">
    <property type="term" value="F:metal ion binding"/>
    <property type="evidence" value="ECO:0007669"/>
    <property type="project" value="UniProtKB-KW"/>
</dbReference>
<reference evidence="4 5" key="1">
    <citation type="submission" date="2020-01" db="EMBL/GenBank/DDBJ databases">
        <title>Identification and distribution of gene clusters putatively required for synthesis of sphingolipid metabolism inhibitors in phylogenetically diverse species of the filamentous fungus Fusarium.</title>
        <authorList>
            <person name="Kim H.-S."/>
            <person name="Busman M."/>
            <person name="Brown D.W."/>
            <person name="Divon H."/>
            <person name="Uhlig S."/>
            <person name="Proctor R.H."/>
        </authorList>
    </citation>
    <scope>NUCLEOTIDE SEQUENCE [LARGE SCALE GENOMIC DNA]</scope>
    <source>
        <strain evidence="4 5">NRRL 20459</strain>
    </source>
</reference>
<dbReference type="InterPro" id="IPR017439">
    <property type="entry name" value="Amidohydrolase"/>
</dbReference>
<evidence type="ECO:0000313" key="4">
    <source>
        <dbReference type="EMBL" id="KAF4461390.1"/>
    </source>
</evidence>
<dbReference type="GO" id="GO:0016787">
    <property type="term" value="F:hydrolase activity"/>
    <property type="evidence" value="ECO:0007669"/>
    <property type="project" value="InterPro"/>
</dbReference>
<accession>A0A8H4L4B9</accession>
<dbReference type="PANTHER" id="PTHR11014">
    <property type="entry name" value="PEPTIDASE M20 FAMILY MEMBER"/>
    <property type="match status" value="1"/>
</dbReference>
<feature type="binding site" evidence="2">
    <location>
        <position position="158"/>
    </location>
    <ligand>
        <name>Mn(2+)</name>
        <dbReference type="ChEBI" id="CHEBI:29035"/>
        <label>2</label>
    </ligand>
</feature>
<dbReference type="OrthoDB" id="6119954at2759"/>
<dbReference type="EMBL" id="JAADYS010001730">
    <property type="protein sequence ID" value="KAF4461390.1"/>
    <property type="molecule type" value="Genomic_DNA"/>
</dbReference>
<keyword evidence="2" id="KW-0464">Manganese</keyword>
<comment type="caution">
    <text evidence="4">The sequence shown here is derived from an EMBL/GenBank/DDBJ whole genome shotgun (WGS) entry which is preliminary data.</text>
</comment>
<proteinExistence type="inferred from homology"/>
<dbReference type="Gene3D" id="3.30.70.360">
    <property type="match status" value="1"/>
</dbReference>
<dbReference type="Pfam" id="PF07687">
    <property type="entry name" value="M20_dimer"/>
    <property type="match status" value="1"/>
</dbReference>
<dbReference type="Pfam" id="PF01546">
    <property type="entry name" value="Peptidase_M20"/>
    <property type="match status" value="1"/>
</dbReference>
<protein>
    <submittedName>
        <fullName evidence="4">Zn-dependent exopeptidase</fullName>
    </submittedName>
</protein>
<comment type="cofactor">
    <cofactor evidence="2">
        <name>Mn(2+)</name>
        <dbReference type="ChEBI" id="CHEBI:29035"/>
    </cofactor>
    <text evidence="2">The Mn(2+) ion enhances activity.</text>
</comment>
<dbReference type="Gene3D" id="3.40.630.10">
    <property type="entry name" value="Zn peptidases"/>
    <property type="match status" value="1"/>
</dbReference>